<dbReference type="GeneID" id="24923226"/>
<accession>D8M4L8</accession>
<proteinExistence type="predicted"/>
<dbReference type="PANTHER" id="PTHR24055">
    <property type="entry name" value="MITOGEN-ACTIVATED PROTEIN KINASE"/>
    <property type="match status" value="1"/>
</dbReference>
<dbReference type="GO" id="GO:0005524">
    <property type="term" value="F:ATP binding"/>
    <property type="evidence" value="ECO:0007669"/>
    <property type="project" value="UniProtKB-KW"/>
</dbReference>
<evidence type="ECO:0000313" key="4">
    <source>
        <dbReference type="Proteomes" id="UP000008312"/>
    </source>
</evidence>
<keyword evidence="2" id="KW-0067">ATP-binding</keyword>
<dbReference type="EMBL" id="FN668653">
    <property type="protein sequence ID" value="CBK23007.2"/>
    <property type="molecule type" value="Genomic_DNA"/>
</dbReference>
<keyword evidence="4" id="KW-1185">Reference proteome</keyword>
<dbReference type="Gene3D" id="1.10.510.10">
    <property type="entry name" value="Transferase(Phosphotransferase) domain 1"/>
    <property type="match status" value="1"/>
</dbReference>
<dbReference type="OrthoDB" id="150223at2759"/>
<evidence type="ECO:0000313" key="3">
    <source>
        <dbReference type="EMBL" id="CBK23007.2"/>
    </source>
</evidence>
<dbReference type="SUPFAM" id="SSF56112">
    <property type="entry name" value="Protein kinase-like (PK-like)"/>
    <property type="match status" value="1"/>
</dbReference>
<dbReference type="RefSeq" id="XP_012897055.1">
    <property type="nucleotide sequence ID" value="XM_013041601.1"/>
</dbReference>
<dbReference type="InterPro" id="IPR050117">
    <property type="entry name" value="MAPK"/>
</dbReference>
<reference evidence="3" key="1">
    <citation type="submission" date="2010-02" db="EMBL/GenBank/DDBJ databases">
        <title>Sequencing and annotation of the Blastocystis hominis genome.</title>
        <authorList>
            <person name="Wincker P."/>
        </authorList>
    </citation>
    <scope>NUCLEOTIDE SEQUENCE</scope>
    <source>
        <strain evidence="3">Singapore isolate B</strain>
    </source>
</reference>
<organism evidence="3">
    <name type="scientific">Blastocystis hominis</name>
    <dbReference type="NCBI Taxonomy" id="12968"/>
    <lineage>
        <taxon>Eukaryota</taxon>
        <taxon>Sar</taxon>
        <taxon>Stramenopiles</taxon>
        <taxon>Bigyra</taxon>
        <taxon>Opalozoa</taxon>
        <taxon>Opalinata</taxon>
        <taxon>Blastocystidae</taxon>
        <taxon>Blastocystis</taxon>
    </lineage>
</organism>
<dbReference type="Proteomes" id="UP000008312">
    <property type="component" value="Unassembled WGS sequence"/>
</dbReference>
<protein>
    <recommendedName>
        <fullName evidence="5">Protein kinase domain-containing protein</fullName>
    </recommendedName>
</protein>
<evidence type="ECO:0000256" key="2">
    <source>
        <dbReference type="ARBA" id="ARBA00022840"/>
    </source>
</evidence>
<dbReference type="InterPro" id="IPR011009">
    <property type="entry name" value="Kinase-like_dom_sf"/>
</dbReference>
<keyword evidence="1" id="KW-0547">Nucleotide-binding</keyword>
<gene>
    <name evidence="3" type="ORF">GSBLH_T00007102001</name>
</gene>
<evidence type="ECO:0008006" key="5">
    <source>
        <dbReference type="Google" id="ProtNLM"/>
    </source>
</evidence>
<dbReference type="InParanoid" id="D8M4L8"/>
<sequence length="127" mass="14933">MRCIFYEFVMREPIVQCKQGDCEFDVLAKLFRLLGFPGDDCSIFENSPYHGAFNHCKECYPRLRELIPAAPLVGMRYLTNNGVDLMYQLLEFDPKKRISAEDALNHPYFKEMPKMKRPEEMPVFDKV</sequence>
<evidence type="ECO:0000256" key="1">
    <source>
        <dbReference type="ARBA" id="ARBA00022741"/>
    </source>
</evidence>
<name>D8M4L8_BLAHO</name>
<dbReference type="AlphaFoldDB" id="D8M4L8"/>